<dbReference type="EMBL" id="CP007128">
    <property type="protein sequence ID" value="AHG88732.1"/>
    <property type="molecule type" value="Genomic_DNA"/>
</dbReference>
<name>W0RE84_9BACT</name>
<reference evidence="2 3" key="1">
    <citation type="journal article" date="2014" name="Genome Announc.">
        <title>Genome Sequence and Methylome of Soil Bacterium Gemmatirosa kalamazoonensis KBS708T, a Member of the Rarely Cultivated Gemmatimonadetes Phylum.</title>
        <authorList>
            <person name="Debruyn J.M."/>
            <person name="Radosevich M."/>
            <person name="Wommack K.E."/>
            <person name="Polson S.W."/>
            <person name="Hauser L.J."/>
            <person name="Fawaz M.N."/>
            <person name="Korlach J."/>
            <person name="Tsai Y.C."/>
        </authorList>
    </citation>
    <scope>NUCLEOTIDE SEQUENCE [LARGE SCALE GENOMIC DNA]</scope>
    <source>
        <strain evidence="2 3">KBS708</strain>
    </source>
</reference>
<dbReference type="HOGENOM" id="CLU_134269_1_1_0"/>
<dbReference type="InterPro" id="IPR013096">
    <property type="entry name" value="Cupin_2"/>
</dbReference>
<organism evidence="2 3">
    <name type="scientific">Gemmatirosa kalamazoonensis</name>
    <dbReference type="NCBI Taxonomy" id="861299"/>
    <lineage>
        <taxon>Bacteria</taxon>
        <taxon>Pseudomonadati</taxon>
        <taxon>Gemmatimonadota</taxon>
        <taxon>Gemmatimonadia</taxon>
        <taxon>Gemmatimonadales</taxon>
        <taxon>Gemmatimonadaceae</taxon>
        <taxon>Gemmatirosa</taxon>
    </lineage>
</organism>
<dbReference type="RefSeq" id="WP_025410257.1">
    <property type="nucleotide sequence ID" value="NZ_CP007128.1"/>
</dbReference>
<dbReference type="OrthoDB" id="9811153at2"/>
<gene>
    <name evidence="2" type="ORF">J421_1195</name>
</gene>
<feature type="domain" description="Cupin type-2" evidence="1">
    <location>
        <begin position="40"/>
        <end position="98"/>
    </location>
</feature>
<proteinExistence type="predicted"/>
<dbReference type="InterPro" id="IPR011051">
    <property type="entry name" value="RmlC_Cupin_sf"/>
</dbReference>
<dbReference type="InterPro" id="IPR014710">
    <property type="entry name" value="RmlC-like_jellyroll"/>
</dbReference>
<keyword evidence="3" id="KW-1185">Reference proteome</keyword>
<evidence type="ECO:0000313" key="3">
    <source>
        <dbReference type="Proteomes" id="UP000019151"/>
    </source>
</evidence>
<dbReference type="InterPro" id="IPR052535">
    <property type="entry name" value="Bacilysin_H2HPP_isomerase"/>
</dbReference>
<dbReference type="eggNOG" id="COG1917">
    <property type="taxonomic scope" value="Bacteria"/>
</dbReference>
<dbReference type="Gene3D" id="2.60.120.10">
    <property type="entry name" value="Jelly Rolls"/>
    <property type="match status" value="1"/>
</dbReference>
<sequence>MTRTTETGAFVRSAETAWQQMAPGVQRQILGYGPDLMMVRVEFEAGAIGAVHHHPHRQVTYVAAGAFEVTVGDESETLGAGDCFFARADVPHGVRALEAGTLVDVFTPARADFLA</sequence>
<dbReference type="PANTHER" id="PTHR40112:SF1">
    <property type="entry name" value="H2HPP ISOMERASE"/>
    <property type="match status" value="1"/>
</dbReference>
<dbReference type="STRING" id="861299.J421_1195"/>
<dbReference type="Proteomes" id="UP000019151">
    <property type="component" value="Chromosome"/>
</dbReference>
<dbReference type="Pfam" id="PF07883">
    <property type="entry name" value="Cupin_2"/>
    <property type="match status" value="1"/>
</dbReference>
<dbReference type="SUPFAM" id="SSF51182">
    <property type="entry name" value="RmlC-like cupins"/>
    <property type="match status" value="1"/>
</dbReference>
<protein>
    <submittedName>
        <fullName evidence="2">Cupin 2 conserved barrel domain protein</fullName>
    </submittedName>
</protein>
<dbReference type="CDD" id="cd02238">
    <property type="entry name" value="cupin_KdgF"/>
    <property type="match status" value="1"/>
</dbReference>
<dbReference type="InParanoid" id="W0RE84"/>
<dbReference type="PANTHER" id="PTHR40112">
    <property type="entry name" value="H2HPP ISOMERASE"/>
    <property type="match status" value="1"/>
</dbReference>
<dbReference type="InterPro" id="IPR025499">
    <property type="entry name" value="KdgF"/>
</dbReference>
<dbReference type="AlphaFoldDB" id="W0RE84"/>
<accession>W0RE84</accession>
<dbReference type="PIRSF" id="PIRSF029883">
    <property type="entry name" value="KdgF"/>
    <property type="match status" value="1"/>
</dbReference>
<evidence type="ECO:0000259" key="1">
    <source>
        <dbReference type="Pfam" id="PF07883"/>
    </source>
</evidence>
<evidence type="ECO:0000313" key="2">
    <source>
        <dbReference type="EMBL" id="AHG88732.1"/>
    </source>
</evidence>
<dbReference type="KEGG" id="gba:J421_1195"/>